<dbReference type="KEGG" id="bbes:BESB_033690"/>
<keyword evidence="2" id="KW-0812">Transmembrane</keyword>
<keyword evidence="4" id="KW-1185">Reference proteome</keyword>
<proteinExistence type="predicted"/>
<feature type="compositionally biased region" description="Polar residues" evidence="1">
    <location>
        <begin position="362"/>
        <end position="372"/>
    </location>
</feature>
<feature type="region of interest" description="Disordered" evidence="1">
    <location>
        <begin position="359"/>
        <end position="381"/>
    </location>
</feature>
<feature type="region of interest" description="Disordered" evidence="1">
    <location>
        <begin position="293"/>
        <end position="331"/>
    </location>
</feature>
<dbReference type="EMBL" id="NWUJ01000002">
    <property type="protein sequence ID" value="PFH36911.1"/>
    <property type="molecule type" value="Genomic_DNA"/>
</dbReference>
<accession>A0A2A9MKT9</accession>
<dbReference type="VEuPathDB" id="ToxoDB:BESB_033690"/>
<evidence type="ECO:0000313" key="3">
    <source>
        <dbReference type="EMBL" id="PFH36911.1"/>
    </source>
</evidence>
<evidence type="ECO:0000256" key="2">
    <source>
        <dbReference type="SAM" id="Phobius"/>
    </source>
</evidence>
<feature type="transmembrane region" description="Helical" evidence="2">
    <location>
        <begin position="52"/>
        <end position="74"/>
    </location>
</feature>
<evidence type="ECO:0000313" key="4">
    <source>
        <dbReference type="Proteomes" id="UP000224006"/>
    </source>
</evidence>
<reference evidence="3 4" key="1">
    <citation type="submission" date="2017-09" db="EMBL/GenBank/DDBJ databases">
        <title>Genome sequencing of Besnoitia besnoiti strain Bb-Ger1.</title>
        <authorList>
            <person name="Schares G."/>
            <person name="Venepally P."/>
            <person name="Lorenzi H.A."/>
        </authorList>
    </citation>
    <scope>NUCLEOTIDE SEQUENCE [LARGE SCALE GENOMIC DNA]</scope>
    <source>
        <strain evidence="3 4">Bb-Ger1</strain>
    </source>
</reference>
<keyword evidence="2" id="KW-0472">Membrane</keyword>
<feature type="compositionally biased region" description="Basic and acidic residues" evidence="1">
    <location>
        <begin position="1"/>
        <end position="15"/>
    </location>
</feature>
<keyword evidence="2" id="KW-1133">Transmembrane helix</keyword>
<feature type="compositionally biased region" description="Basic and acidic residues" evidence="1">
    <location>
        <begin position="32"/>
        <end position="41"/>
    </location>
</feature>
<dbReference type="AlphaFoldDB" id="A0A2A9MKT9"/>
<feature type="region of interest" description="Disordered" evidence="1">
    <location>
        <begin position="1"/>
        <end position="45"/>
    </location>
</feature>
<dbReference type="Proteomes" id="UP000224006">
    <property type="component" value="Chromosome II"/>
</dbReference>
<sequence>MRGRTEETTRKESGAFRKLKKKPQKGTGGERGAIEVEERPNRLPHQQRISKLGAFFASGKPIFFFILSSGALASSGSEPRAKPSGSKEQQPARHGVHALAAVSVPSCFLANEFRFSSERLSRQAGPSNATGVVCLSRLHTPERLEAAFAASLSRVVFVVAVLPPLGRQSVAFRCRGEVCGRARGMPSESPVGVSSASPTPRLRVFSSFLGLARLAAVSPPGGPESVLCGGAGHGSTGTQWTLRVSVTSPRRAERALAACLALTPGRCDAAAAGPSFGPRDAMRIFFRGTHRIRTAHAQPPSAESRAEAARRPRTGKNPRYSQARREPGAHLHSSCVPSCNLHISAKRPPVFVNAFAPRESTAESLCSPSSRATPKDREGAA</sequence>
<dbReference type="RefSeq" id="XP_029220920.1">
    <property type="nucleotide sequence ID" value="XM_029361955.1"/>
</dbReference>
<dbReference type="GeneID" id="40308350"/>
<evidence type="ECO:0000256" key="1">
    <source>
        <dbReference type="SAM" id="MobiDB-lite"/>
    </source>
</evidence>
<protein>
    <submittedName>
        <fullName evidence="3">Uncharacterized protein</fullName>
    </submittedName>
</protein>
<comment type="caution">
    <text evidence="3">The sequence shown here is derived from an EMBL/GenBank/DDBJ whole genome shotgun (WGS) entry which is preliminary data.</text>
</comment>
<gene>
    <name evidence="3" type="ORF">BESB_033690</name>
</gene>
<organism evidence="3 4">
    <name type="scientific">Besnoitia besnoiti</name>
    <name type="common">Apicomplexan protozoan</name>
    <dbReference type="NCBI Taxonomy" id="94643"/>
    <lineage>
        <taxon>Eukaryota</taxon>
        <taxon>Sar</taxon>
        <taxon>Alveolata</taxon>
        <taxon>Apicomplexa</taxon>
        <taxon>Conoidasida</taxon>
        <taxon>Coccidia</taxon>
        <taxon>Eucoccidiorida</taxon>
        <taxon>Eimeriorina</taxon>
        <taxon>Sarcocystidae</taxon>
        <taxon>Besnoitia</taxon>
    </lineage>
</organism>
<name>A0A2A9MKT9_BESBE</name>